<feature type="binding site" evidence="5">
    <location>
        <position position="88"/>
    </location>
    <ligand>
        <name>Zn(2+)</name>
        <dbReference type="ChEBI" id="CHEBI:29105"/>
        <note>catalytic</note>
    </ligand>
</feature>
<evidence type="ECO:0000259" key="6">
    <source>
        <dbReference type="PROSITE" id="PS51747"/>
    </source>
</evidence>
<dbReference type="GO" id="GO:0055086">
    <property type="term" value="P:nucleobase-containing small molecule metabolic process"/>
    <property type="evidence" value="ECO:0007669"/>
    <property type="project" value="UniProtKB-ARBA"/>
</dbReference>
<gene>
    <name evidence="7" type="primary">cdd</name>
    <name evidence="7" type="ORF">ASILVAE211_19250</name>
</gene>
<keyword evidence="5" id="KW-0479">Metal-binding</keyword>
<proteinExistence type="inferred from homology"/>
<evidence type="ECO:0000313" key="8">
    <source>
        <dbReference type="Proteomes" id="UP000708298"/>
    </source>
</evidence>
<evidence type="ECO:0000256" key="1">
    <source>
        <dbReference type="ARBA" id="ARBA00006576"/>
    </source>
</evidence>
<dbReference type="Pfam" id="PF08211">
    <property type="entry name" value="dCMP_cyt_deam_2"/>
    <property type="match status" value="1"/>
</dbReference>
<keyword evidence="5" id="KW-0862">Zinc</keyword>
<feature type="binding site" evidence="5">
    <location>
        <position position="117"/>
    </location>
    <ligand>
        <name>Zn(2+)</name>
        <dbReference type="ChEBI" id="CHEBI:29105"/>
        <note>catalytic</note>
    </ligand>
</feature>
<dbReference type="PROSITE" id="PS51747">
    <property type="entry name" value="CYT_DCMP_DEAMINASES_2"/>
    <property type="match status" value="2"/>
</dbReference>
<reference evidence="7" key="1">
    <citation type="journal article" date="2021" name="Microorganisms">
        <title>Acidisoma silvae sp. nov. and Acidisomacellulosilytica sp. nov., Two Acidophilic Bacteria Isolated from Decaying Wood, Hydrolyzing Cellulose and Producing Poly-3-hydroxybutyrate.</title>
        <authorList>
            <person name="Mieszkin S."/>
            <person name="Pouder E."/>
            <person name="Uroz S."/>
            <person name="Simon-Colin C."/>
            <person name="Alain K."/>
        </authorList>
    </citation>
    <scope>NUCLEOTIDE SEQUENCE</scope>
    <source>
        <strain evidence="7">HW T2.11</strain>
    </source>
</reference>
<feature type="binding site" evidence="5">
    <location>
        <position position="114"/>
    </location>
    <ligand>
        <name>Zn(2+)</name>
        <dbReference type="ChEBI" id="CHEBI:29105"/>
        <note>catalytic</note>
    </ligand>
</feature>
<feature type="active site" description="Proton donor" evidence="3">
    <location>
        <position position="90"/>
    </location>
</feature>
<dbReference type="AlphaFoldDB" id="A0A963YUJ1"/>
<dbReference type="Proteomes" id="UP000708298">
    <property type="component" value="Unassembled WGS sequence"/>
</dbReference>
<keyword evidence="7" id="KW-0378">Hydrolase</keyword>
<dbReference type="GO" id="GO:0004126">
    <property type="term" value="F:cytidine deaminase activity"/>
    <property type="evidence" value="ECO:0007669"/>
    <property type="project" value="UniProtKB-EC"/>
</dbReference>
<dbReference type="InterPro" id="IPR002125">
    <property type="entry name" value="CMP_dCMP_dom"/>
</dbReference>
<keyword evidence="8" id="KW-1185">Reference proteome</keyword>
<evidence type="ECO:0000313" key="7">
    <source>
        <dbReference type="EMBL" id="MCB8877342.1"/>
    </source>
</evidence>
<evidence type="ECO:0000256" key="3">
    <source>
        <dbReference type="PIRSR" id="PIRSR006334-1"/>
    </source>
</evidence>
<dbReference type="RefSeq" id="WP_227322995.1">
    <property type="nucleotide sequence ID" value="NZ_JAESVB010000012.1"/>
</dbReference>
<organism evidence="7 8">
    <name type="scientific">Acidisoma silvae</name>
    <dbReference type="NCBI Taxonomy" id="2802396"/>
    <lineage>
        <taxon>Bacteria</taxon>
        <taxon>Pseudomonadati</taxon>
        <taxon>Pseudomonadota</taxon>
        <taxon>Alphaproteobacteria</taxon>
        <taxon>Acetobacterales</taxon>
        <taxon>Acidocellaceae</taxon>
        <taxon>Acidisoma</taxon>
    </lineage>
</organism>
<dbReference type="GO" id="GO:0072527">
    <property type="term" value="P:pyrimidine-containing compound metabolic process"/>
    <property type="evidence" value="ECO:0007669"/>
    <property type="project" value="UniProtKB-ARBA"/>
</dbReference>
<name>A0A963YUJ1_9PROT</name>
<accession>A0A963YUJ1</accession>
<dbReference type="Gene3D" id="3.40.140.10">
    <property type="entry name" value="Cytidine Deaminase, domain 2"/>
    <property type="match status" value="2"/>
</dbReference>
<dbReference type="PANTHER" id="PTHR11644:SF2">
    <property type="entry name" value="CYTIDINE DEAMINASE"/>
    <property type="match status" value="1"/>
</dbReference>
<evidence type="ECO:0000256" key="4">
    <source>
        <dbReference type="PIRSR" id="PIRSR006334-2"/>
    </source>
</evidence>
<dbReference type="InterPro" id="IPR050202">
    <property type="entry name" value="Cyt/Deoxycyt_deaminase"/>
</dbReference>
<sequence length="291" mass="29915">MMAANALRAAIGPGHVLPGKAVPALLAATGMADTDALMLALLPLAQDLARPPISRFHVGAVGLAAGTGDLIFGANVEFPGVGSGETIHAEQFLFSRAHTMGVTLARIAVSARPCGHCRQFMNEFAGNETLLVLDPGGDRQSLSELLPFRFGPSDLGESPAGPDRRHSLAVTEDKGLDADGLGLKALIRAGECAHTPYSGCPSALLLRLRDGTLITGSAIENAAYNPGLPPAQAALINLVANGHDYEEIESAILGAVPGAGFDHFAGTAQLLSIIAPGALLETLPWQPAQSS</sequence>
<dbReference type="CDD" id="cd01283">
    <property type="entry name" value="cytidine_deaminase"/>
    <property type="match status" value="2"/>
</dbReference>
<comment type="caution">
    <text evidence="7">The sequence shown here is derived from an EMBL/GenBank/DDBJ whole genome shotgun (WGS) entry which is preliminary data.</text>
</comment>
<feature type="binding site" evidence="4">
    <location>
        <begin position="75"/>
        <end position="77"/>
    </location>
    <ligand>
        <name>substrate</name>
    </ligand>
</feature>
<dbReference type="EMBL" id="JAESVB010000012">
    <property type="protein sequence ID" value="MCB8877342.1"/>
    <property type="molecule type" value="Genomic_DNA"/>
</dbReference>
<evidence type="ECO:0000256" key="5">
    <source>
        <dbReference type="PIRSR" id="PIRSR006334-3"/>
    </source>
</evidence>
<dbReference type="InterPro" id="IPR016193">
    <property type="entry name" value="Cytidine_deaminase-like"/>
</dbReference>
<comment type="similarity">
    <text evidence="1">Belongs to the cytidine and deoxycytidylate deaminase family.</text>
</comment>
<protein>
    <submittedName>
        <fullName evidence="7">Cytidine deaminase</fullName>
        <ecNumber evidence="7">3.5.4.5</ecNumber>
    </submittedName>
</protein>
<dbReference type="PANTHER" id="PTHR11644">
    <property type="entry name" value="CYTIDINE DEAMINASE"/>
    <property type="match status" value="1"/>
</dbReference>
<dbReference type="PIRSF" id="PIRSF006334">
    <property type="entry name" value="Cdd_plus_pseudo"/>
    <property type="match status" value="1"/>
</dbReference>
<dbReference type="InterPro" id="IPR013171">
    <property type="entry name" value="Cyd/dCyd_deaminase_Zn-bd"/>
</dbReference>
<reference evidence="7" key="2">
    <citation type="submission" date="2021-01" db="EMBL/GenBank/DDBJ databases">
        <authorList>
            <person name="Mieszkin S."/>
            <person name="Pouder E."/>
            <person name="Alain K."/>
        </authorList>
    </citation>
    <scope>NUCLEOTIDE SEQUENCE</scope>
    <source>
        <strain evidence="7">HW T2.11</strain>
    </source>
</reference>
<dbReference type="EC" id="3.5.4.5" evidence="7"/>
<feature type="domain" description="CMP/dCMP-type deaminase" evidence="6">
    <location>
        <begin position="177"/>
        <end position="291"/>
    </location>
</feature>
<comment type="subunit">
    <text evidence="2">Homodimer.</text>
</comment>
<dbReference type="NCBIfam" id="NF006537">
    <property type="entry name" value="PRK09027.1"/>
    <property type="match status" value="1"/>
</dbReference>
<dbReference type="GO" id="GO:0005829">
    <property type="term" value="C:cytosol"/>
    <property type="evidence" value="ECO:0007669"/>
    <property type="project" value="TreeGrafter"/>
</dbReference>
<comment type="cofactor">
    <cofactor evidence="5">
        <name>Zn(2+)</name>
        <dbReference type="ChEBI" id="CHEBI:29105"/>
    </cofactor>
    <text evidence="5">Binds 1 zinc ion.</text>
</comment>
<dbReference type="GO" id="GO:0008270">
    <property type="term" value="F:zinc ion binding"/>
    <property type="evidence" value="ECO:0007669"/>
    <property type="project" value="InterPro"/>
</dbReference>
<evidence type="ECO:0000256" key="2">
    <source>
        <dbReference type="ARBA" id="ARBA00011738"/>
    </source>
</evidence>
<dbReference type="SUPFAM" id="SSF53927">
    <property type="entry name" value="Cytidine deaminase-like"/>
    <property type="match status" value="2"/>
</dbReference>
<feature type="domain" description="CMP/dCMP-type deaminase" evidence="6">
    <location>
        <begin position="33"/>
        <end position="153"/>
    </location>
</feature>
<dbReference type="Pfam" id="PF00383">
    <property type="entry name" value="dCMP_cyt_deam_1"/>
    <property type="match status" value="1"/>
</dbReference>